<evidence type="ECO:0000256" key="9">
    <source>
        <dbReference type="SAM" id="MobiDB-lite"/>
    </source>
</evidence>
<evidence type="ECO:0000256" key="7">
    <source>
        <dbReference type="ARBA" id="ARBA00022833"/>
    </source>
</evidence>
<gene>
    <name evidence="11" type="ORF">MSPICULIGERA_LOCUS24583</name>
</gene>
<keyword evidence="7" id="KW-0862">Zinc</keyword>
<evidence type="ECO:0000256" key="6">
    <source>
        <dbReference type="ARBA" id="ARBA00022771"/>
    </source>
</evidence>
<dbReference type="PANTHER" id="PTHR12326">
    <property type="entry name" value="PLECKSTRIN HOMOLOGY DOMAIN CONTAINING PROTEIN"/>
    <property type="match status" value="1"/>
</dbReference>
<dbReference type="AlphaFoldDB" id="A0AA36DF72"/>
<evidence type="ECO:0000256" key="5">
    <source>
        <dbReference type="ARBA" id="ARBA00022753"/>
    </source>
</evidence>
<comment type="subcellular location">
    <subcellularLocation>
        <location evidence="1">Late endosome</location>
    </subcellularLocation>
</comment>
<dbReference type="PANTHER" id="PTHR12326:SF12">
    <property type="entry name" value="PLECKSTRIN HOMOLOGY AND RUN DOMAIN CONTAINING M1"/>
    <property type="match status" value="1"/>
</dbReference>
<dbReference type="SUPFAM" id="SSF140741">
    <property type="entry name" value="RUN domain-like"/>
    <property type="match status" value="1"/>
</dbReference>
<evidence type="ECO:0000256" key="3">
    <source>
        <dbReference type="ARBA" id="ARBA00022723"/>
    </source>
</evidence>
<feature type="region of interest" description="Disordered" evidence="9">
    <location>
        <begin position="232"/>
        <end position="313"/>
    </location>
</feature>
<proteinExistence type="predicted"/>
<keyword evidence="6" id="KW-0863">Zinc-finger</keyword>
<dbReference type="SMART" id="SM01175">
    <property type="entry name" value="DUF4206"/>
    <property type="match status" value="1"/>
</dbReference>
<dbReference type="Pfam" id="PF13901">
    <property type="entry name" value="RH_dom"/>
    <property type="match status" value="1"/>
</dbReference>
<organism evidence="11 12">
    <name type="scientific">Mesorhabditis spiculigera</name>
    <dbReference type="NCBI Taxonomy" id="96644"/>
    <lineage>
        <taxon>Eukaryota</taxon>
        <taxon>Metazoa</taxon>
        <taxon>Ecdysozoa</taxon>
        <taxon>Nematoda</taxon>
        <taxon>Chromadorea</taxon>
        <taxon>Rhabditida</taxon>
        <taxon>Rhabditina</taxon>
        <taxon>Rhabditomorpha</taxon>
        <taxon>Rhabditoidea</taxon>
        <taxon>Rhabditidae</taxon>
        <taxon>Mesorhabditinae</taxon>
        <taxon>Mesorhabditis</taxon>
    </lineage>
</organism>
<evidence type="ECO:0000256" key="8">
    <source>
        <dbReference type="ARBA" id="ARBA00023006"/>
    </source>
</evidence>
<protein>
    <recommendedName>
        <fullName evidence="10">RUN domain-containing protein</fullName>
    </recommendedName>
</protein>
<dbReference type="GO" id="GO:0008270">
    <property type="term" value="F:zinc ion binding"/>
    <property type="evidence" value="ECO:0007669"/>
    <property type="project" value="UniProtKB-KW"/>
</dbReference>
<evidence type="ECO:0000256" key="4">
    <source>
        <dbReference type="ARBA" id="ARBA00022737"/>
    </source>
</evidence>
<accession>A0AA36DF72</accession>
<keyword evidence="4" id="KW-0677">Repeat</keyword>
<keyword evidence="2" id="KW-0597">Phosphoprotein</keyword>
<feature type="domain" description="RUN" evidence="10">
    <location>
        <begin position="33"/>
        <end position="167"/>
    </location>
</feature>
<keyword evidence="5" id="KW-0967">Endosome</keyword>
<dbReference type="GO" id="GO:0006914">
    <property type="term" value="P:autophagy"/>
    <property type="evidence" value="ECO:0007669"/>
    <property type="project" value="UniProtKB-KW"/>
</dbReference>
<dbReference type="InterPro" id="IPR004012">
    <property type="entry name" value="Run_dom"/>
</dbReference>
<feature type="compositionally biased region" description="Basic residues" evidence="9">
    <location>
        <begin position="278"/>
        <end position="287"/>
    </location>
</feature>
<dbReference type="SMART" id="SM00593">
    <property type="entry name" value="RUN"/>
    <property type="match status" value="1"/>
</dbReference>
<dbReference type="EMBL" id="CATQJA010002709">
    <property type="protein sequence ID" value="CAJ0586584.1"/>
    <property type="molecule type" value="Genomic_DNA"/>
</dbReference>
<feature type="compositionally biased region" description="Low complexity" evidence="9">
    <location>
        <begin position="288"/>
        <end position="303"/>
    </location>
</feature>
<dbReference type="InterPro" id="IPR025258">
    <property type="entry name" value="RH_dom"/>
</dbReference>
<dbReference type="Gene3D" id="1.20.58.900">
    <property type="match status" value="1"/>
</dbReference>
<evidence type="ECO:0000256" key="2">
    <source>
        <dbReference type="ARBA" id="ARBA00022553"/>
    </source>
</evidence>
<dbReference type="Pfam" id="PF02759">
    <property type="entry name" value="RUN"/>
    <property type="match status" value="1"/>
</dbReference>
<keyword evidence="12" id="KW-1185">Reference proteome</keyword>
<dbReference type="Proteomes" id="UP001177023">
    <property type="component" value="Unassembled WGS sequence"/>
</dbReference>
<evidence type="ECO:0000313" key="12">
    <source>
        <dbReference type="Proteomes" id="UP001177023"/>
    </source>
</evidence>
<dbReference type="InterPro" id="IPR037213">
    <property type="entry name" value="Run_dom_sf"/>
</dbReference>
<dbReference type="InterPro" id="IPR051366">
    <property type="entry name" value="DEF8"/>
</dbReference>
<evidence type="ECO:0000256" key="1">
    <source>
        <dbReference type="ARBA" id="ARBA00004603"/>
    </source>
</evidence>
<name>A0AA36DF72_9BILA</name>
<keyword evidence="3" id="KW-0479">Metal-binding</keyword>
<feature type="non-terminal residue" evidence="11">
    <location>
        <position position="1"/>
    </location>
</feature>
<reference evidence="11" key="1">
    <citation type="submission" date="2023-06" db="EMBL/GenBank/DDBJ databases">
        <authorList>
            <person name="Delattre M."/>
        </authorList>
    </citation>
    <scope>NUCLEOTIDE SEQUENCE</scope>
    <source>
        <strain evidence="11">AF72</strain>
    </source>
</reference>
<dbReference type="GO" id="GO:0005770">
    <property type="term" value="C:late endosome"/>
    <property type="evidence" value="ECO:0007669"/>
    <property type="project" value="UniProtKB-SubCell"/>
</dbReference>
<keyword evidence="8" id="KW-0072">Autophagy</keyword>
<comment type="caution">
    <text evidence="11">The sequence shown here is derived from an EMBL/GenBank/DDBJ whole genome shotgun (WGS) entry which is preliminary data.</text>
</comment>
<dbReference type="PROSITE" id="PS50826">
    <property type="entry name" value="RUN"/>
    <property type="match status" value="1"/>
</dbReference>
<evidence type="ECO:0000313" key="11">
    <source>
        <dbReference type="EMBL" id="CAJ0586584.1"/>
    </source>
</evidence>
<feature type="compositionally biased region" description="Polar residues" evidence="9">
    <location>
        <begin position="304"/>
        <end position="313"/>
    </location>
</feature>
<sequence length="751" mass="83868">MAATEERRKSDLIKEIEIVLKAAVASLHSSKDPVSSDITQNLCNTVEAVFIHGLRDPFFLKGSRYAKYPEPNFWPFVSKLSHPGILNQIKALKLVQTEIGKGRAWIRCVLNEAALEHYIMLIKSDCADIERFYNEDAFLRDAEKMDCMRDFLKGMMSRCTIVSPTNSAVLNTWTPTPLILAGLSSGRPIRVGHLTRTKLPSTSEHDEVGQLATDLLPGVAQPQRIRRANMFQENESDDGSVYSHPSRMGGNLPFSSTPITGSPIYEPEQPAKILVVERRKKKQRKLGSRSNSNSESNQSASNSDLPQMASSVPVSASWNENLAKIDDTEISPVKKGDHSHQSETVDSGIYEFGRRPSESPKSKAINAGMEEAGQRIGADDVFNDSSGARSDILNACSPIENTDSCSDFGGGSLGSGSDSMGPIQPFGAALRNAVQSELLLDAEVPAADEGVAEVAEELDEGLTFAPSRKSTAPSMDMAVEVVSEALPEVVELEKPDDELRRRFLQIPNEVGLDAQDWRCPQCKRTIGCGYGRWKTCGLDALYYCADCFSAELRPIPSRVLLNWDHRPRAVSTRGKVYIDQHADEPFFRVDEMNPELYENVDEMRNIRATRERLQAVAMYLFSCRDQVADDLRRRAGTGSHHLVEQLHVYSYQDLLHVYSGVLEMHLQNLLKFAINHVAHCQLCRQKGFLCEMCSKGDVIYPFQEDTHRCQKCYGVFHATCWQEAASSGCRRCERRDQRVHRQPSQQTPFLD</sequence>
<evidence type="ECO:0000259" key="10">
    <source>
        <dbReference type="PROSITE" id="PS50826"/>
    </source>
</evidence>